<proteinExistence type="predicted"/>
<reference evidence="1" key="1">
    <citation type="journal article" date="2012" name="Mol. Plant Microbe Interact.">
        <title>A highly conserved effector in Fusarium oxysporum is required for full virulence on Arabidopsis.</title>
        <authorList>
            <person name="Thatcher L.F."/>
            <person name="Gardiner D.M."/>
            <person name="Kazan K."/>
            <person name="Manners J."/>
        </authorList>
    </citation>
    <scope>NUCLEOTIDE SEQUENCE [LARGE SCALE GENOMIC DNA]</scope>
    <source>
        <strain evidence="1">Fo5176</strain>
    </source>
</reference>
<name>F9FBI2_FUSOF</name>
<protein>
    <submittedName>
        <fullName evidence="1">Uncharacterized protein</fullName>
    </submittedName>
</protein>
<organism evidence="1">
    <name type="scientific">Fusarium oxysporum (strain Fo5176)</name>
    <name type="common">Fusarium vascular wilt</name>
    <dbReference type="NCBI Taxonomy" id="660025"/>
    <lineage>
        <taxon>Eukaryota</taxon>
        <taxon>Fungi</taxon>
        <taxon>Dikarya</taxon>
        <taxon>Ascomycota</taxon>
        <taxon>Pezizomycotina</taxon>
        <taxon>Sordariomycetes</taxon>
        <taxon>Hypocreomycetidae</taxon>
        <taxon>Hypocreales</taxon>
        <taxon>Nectriaceae</taxon>
        <taxon>Fusarium</taxon>
        <taxon>Fusarium oxysporum species complex</taxon>
    </lineage>
</organism>
<dbReference type="EMBL" id="AFQF01001225">
    <property type="protein sequence ID" value="EGU85725.1"/>
    <property type="molecule type" value="Genomic_DNA"/>
</dbReference>
<gene>
    <name evidence="1" type="ORF">FOXB_03758</name>
</gene>
<sequence length="38" mass="4150">MTWRGLDSLSDLHGRIPVECPGSSPFFTAASSTERIIN</sequence>
<evidence type="ECO:0000313" key="1">
    <source>
        <dbReference type="EMBL" id="EGU85725.1"/>
    </source>
</evidence>
<comment type="caution">
    <text evidence="1">The sequence shown here is derived from an EMBL/GenBank/DDBJ whole genome shotgun (WGS) entry which is preliminary data.</text>
</comment>
<dbReference type="AlphaFoldDB" id="F9FBI2"/>
<accession>F9FBI2</accession>